<reference evidence="1" key="1">
    <citation type="submission" date="2019-08" db="EMBL/GenBank/DDBJ databases">
        <authorList>
            <person name="Kucharzyk K."/>
            <person name="Murdoch R.W."/>
            <person name="Higgins S."/>
            <person name="Loffler F."/>
        </authorList>
    </citation>
    <scope>NUCLEOTIDE SEQUENCE</scope>
</reference>
<accession>A0A645FVF6</accession>
<sequence length="91" mass="9581">MTADEDQFIFLAQVLGIVLGEAFTGRGSVHDPLGLCLDGGQRLAQRIGLDHHAGSPTVGNIVTTLMLVGGKTAEVNDFILHQAALHSPPHD</sequence>
<dbReference type="AlphaFoldDB" id="A0A645FVF6"/>
<dbReference type="EMBL" id="VSSQ01065774">
    <property type="protein sequence ID" value="MPN18445.1"/>
    <property type="molecule type" value="Genomic_DNA"/>
</dbReference>
<organism evidence="1">
    <name type="scientific">bioreactor metagenome</name>
    <dbReference type="NCBI Taxonomy" id="1076179"/>
    <lineage>
        <taxon>unclassified sequences</taxon>
        <taxon>metagenomes</taxon>
        <taxon>ecological metagenomes</taxon>
    </lineage>
</organism>
<comment type="caution">
    <text evidence="1">The sequence shown here is derived from an EMBL/GenBank/DDBJ whole genome shotgun (WGS) entry which is preliminary data.</text>
</comment>
<name>A0A645FVF6_9ZZZZ</name>
<protein>
    <submittedName>
        <fullName evidence="1">Uncharacterized protein</fullName>
    </submittedName>
</protein>
<evidence type="ECO:0000313" key="1">
    <source>
        <dbReference type="EMBL" id="MPN18445.1"/>
    </source>
</evidence>
<gene>
    <name evidence="1" type="ORF">SDC9_165805</name>
</gene>
<proteinExistence type="predicted"/>